<dbReference type="EMBL" id="AXUP01000067">
    <property type="protein sequence ID" value="ESW40339.1"/>
    <property type="molecule type" value="Genomic_DNA"/>
</dbReference>
<evidence type="ECO:0000313" key="2">
    <source>
        <dbReference type="EMBL" id="ESW40339.1"/>
    </source>
</evidence>
<evidence type="ECO:0000256" key="1">
    <source>
        <dbReference type="SAM" id="MobiDB-lite"/>
    </source>
</evidence>
<comment type="caution">
    <text evidence="2">The sequence shown here is derived from an EMBL/GenBank/DDBJ whole genome shotgun (WGS) entry which is preliminary data.</text>
</comment>
<protein>
    <submittedName>
        <fullName evidence="2">Uncharacterized protein</fullName>
    </submittedName>
</protein>
<name>V7DDE4_9PSED</name>
<proteinExistence type="predicted"/>
<dbReference type="Proteomes" id="UP000018511">
    <property type="component" value="Unassembled WGS sequence"/>
</dbReference>
<evidence type="ECO:0000313" key="3">
    <source>
        <dbReference type="Proteomes" id="UP000018511"/>
    </source>
</evidence>
<accession>V7DDE4</accession>
<sequence length="485" mass="52773">MPMDSSHGANFLDPPSTPAALEDIPDGAPGLLPVAKLGLPLRIEVPMWPISNPGPGGNRETLSLFWNGDFIDDKTWYAEIDPAELFIDVPVDYLLKEGEVLVTYCVRGSNGVKTESSALTLTIDRTAPILGGDRGRLEFPDLGSQPVTDKFLKDHGEVLRASVPDYQGFMPGDTIVYYWDDEPLDNTQVGERTLTAADAGQPVLIEYDGKMIRERGDGGRYAQYLLRDRAGNTSMTSVPKAVTVDAKPVPRVLPWPEVPLAAGSQEQVVLQLSDMYEPLEIRIPDSAVIHPGEPFTVEWAPGFFGEQLLPGVEGGRRYCIGERHVVAMSGKTVPLRYKVDASDGPWVSAVRQVMVQPFPRNMMTIPKLSGTEGNTFSLKEQAQNPAITLAPWKLIGLDQRVRIDVTGVSAEGAGSALPVMHDHAITEEEVTSGIGANGDVTVPLTFLGSLQLGQQFSVEVRVSFDAGQTWPDLPNFEPLHITLQP</sequence>
<dbReference type="PATRIC" id="fig|1388762.3.peg.1351"/>
<gene>
    <name evidence="2" type="ORF">O164_06730</name>
</gene>
<dbReference type="AlphaFoldDB" id="V7DDE4"/>
<feature type="region of interest" description="Disordered" evidence="1">
    <location>
        <begin position="1"/>
        <end position="24"/>
    </location>
</feature>
<organism evidence="2 3">
    <name type="scientific">Pseudomonas taiwanensis SJ9</name>
    <dbReference type="NCBI Taxonomy" id="1388762"/>
    <lineage>
        <taxon>Bacteria</taxon>
        <taxon>Pseudomonadati</taxon>
        <taxon>Pseudomonadota</taxon>
        <taxon>Gammaproteobacteria</taxon>
        <taxon>Pseudomonadales</taxon>
        <taxon>Pseudomonadaceae</taxon>
        <taxon>Pseudomonas</taxon>
    </lineage>
</organism>
<reference evidence="2 3" key="1">
    <citation type="submission" date="2013-10" db="EMBL/GenBank/DDBJ databases">
        <title>Whole Genome Shotgun Sequence of Pseudomonas taiwanensis SJ9.</title>
        <authorList>
            <person name="Hong S.-J."/>
            <person name="Shin J.-H."/>
        </authorList>
    </citation>
    <scope>NUCLEOTIDE SEQUENCE [LARGE SCALE GENOMIC DNA]</scope>
    <source>
        <strain evidence="2 3">SJ9</strain>
    </source>
</reference>